<evidence type="ECO:0000256" key="4">
    <source>
        <dbReference type="ARBA" id="ARBA00022728"/>
    </source>
</evidence>
<evidence type="ECO:0000256" key="2">
    <source>
        <dbReference type="ARBA" id="ARBA00006850"/>
    </source>
</evidence>
<keyword evidence="5 9" id="KW-0694">RNA-binding</keyword>
<dbReference type="AlphaFoldDB" id="A0A7S0WM38"/>
<dbReference type="SUPFAM" id="SSF50182">
    <property type="entry name" value="Sm-like ribonucleoproteins"/>
    <property type="match status" value="1"/>
</dbReference>
<dbReference type="GO" id="GO:0071011">
    <property type="term" value="C:precatalytic spliceosome"/>
    <property type="evidence" value="ECO:0007669"/>
    <property type="project" value="TreeGrafter"/>
</dbReference>
<reference evidence="11" key="1">
    <citation type="submission" date="2021-01" db="EMBL/GenBank/DDBJ databases">
        <authorList>
            <person name="Corre E."/>
            <person name="Pelletier E."/>
            <person name="Niang G."/>
            <person name="Scheremetjew M."/>
            <person name="Finn R."/>
            <person name="Kale V."/>
            <person name="Holt S."/>
            <person name="Cochrane G."/>
            <person name="Meng A."/>
            <person name="Brown T."/>
            <person name="Cohen L."/>
        </authorList>
    </citation>
    <scope>NUCLEOTIDE SEQUENCE</scope>
    <source>
        <strain evidence="11">Clade-D-RCC1621</strain>
    </source>
</reference>
<accession>A0A7S0WM38</accession>
<dbReference type="SMART" id="SM00651">
    <property type="entry name" value="Sm"/>
    <property type="match status" value="1"/>
</dbReference>
<evidence type="ECO:0000256" key="1">
    <source>
        <dbReference type="ARBA" id="ARBA00004123"/>
    </source>
</evidence>
<dbReference type="FunFam" id="2.30.30.100:FF:000084">
    <property type="entry name" value="U6 snRNA-associated Sm-like protein LSm8"/>
    <property type="match status" value="1"/>
</dbReference>
<protein>
    <recommendedName>
        <fullName evidence="9">U6 snRNA-associated Sm-like protein LSm8</fullName>
    </recommendedName>
</protein>
<dbReference type="GO" id="GO:0000398">
    <property type="term" value="P:mRNA splicing, via spliceosome"/>
    <property type="evidence" value="ECO:0007669"/>
    <property type="project" value="UniProtKB-UniRule"/>
</dbReference>
<dbReference type="CDD" id="cd01727">
    <property type="entry name" value="LSm8"/>
    <property type="match status" value="1"/>
</dbReference>
<evidence type="ECO:0000259" key="10">
    <source>
        <dbReference type="PROSITE" id="PS52002"/>
    </source>
</evidence>
<evidence type="ECO:0000313" key="11">
    <source>
        <dbReference type="EMBL" id="CAD8812086.1"/>
    </source>
</evidence>
<feature type="domain" description="Sm" evidence="10">
    <location>
        <begin position="10"/>
        <end position="86"/>
    </location>
</feature>
<dbReference type="InterPro" id="IPR044642">
    <property type="entry name" value="PTHR15588"/>
</dbReference>
<name>A0A7S0WM38_9CHLO</name>
<keyword evidence="4 9" id="KW-0747">Spliceosome</keyword>
<gene>
    <name evidence="9" type="primary">LSM8</name>
    <name evidence="11" type="ORF">OMED0930_LOCUS3180</name>
</gene>
<evidence type="ECO:0000256" key="8">
    <source>
        <dbReference type="ARBA" id="ARBA00023274"/>
    </source>
</evidence>
<sequence length="106" mass="11404">MAATGVSFRTDTRTLASMVDARVSVITNDGRHIVGVLRGFDQVVNVILEDCHERVYSTTSGVEHAPLGLYMIRGDNIAVVGALDEDLDAEIDFTGVVAAPLRAIKF</sequence>
<dbReference type="GO" id="GO:0003729">
    <property type="term" value="F:mRNA binding"/>
    <property type="evidence" value="ECO:0007669"/>
    <property type="project" value="TreeGrafter"/>
</dbReference>
<keyword evidence="3 9" id="KW-0507">mRNA processing</keyword>
<comment type="function">
    <text evidence="9">Plays role in pre-mRNA splicing as component of the U4/U6-U5 tri-snRNP complex that is involved in spliceosome assembly, and as component of the precatalytic spliceosome (spliceosome B complex). The heptameric LSM2-8 complex binds specifically to the 3'-terminal U-tract of U6 snRNA.</text>
</comment>
<keyword evidence="6 9" id="KW-0508">mRNA splicing</keyword>
<evidence type="ECO:0000256" key="6">
    <source>
        <dbReference type="ARBA" id="ARBA00023187"/>
    </source>
</evidence>
<dbReference type="Pfam" id="PF01423">
    <property type="entry name" value="LSM"/>
    <property type="match status" value="1"/>
</dbReference>
<dbReference type="InterPro" id="IPR034103">
    <property type="entry name" value="Lsm8"/>
</dbReference>
<dbReference type="InterPro" id="IPR001163">
    <property type="entry name" value="Sm_dom_euk/arc"/>
</dbReference>
<dbReference type="PANTHER" id="PTHR15588">
    <property type="entry name" value="LSM1"/>
    <property type="match status" value="1"/>
</dbReference>
<dbReference type="Gene3D" id="2.30.30.100">
    <property type="match status" value="1"/>
</dbReference>
<dbReference type="GO" id="GO:0046540">
    <property type="term" value="C:U4/U6 x U5 tri-snRNP complex"/>
    <property type="evidence" value="ECO:0007669"/>
    <property type="project" value="UniProtKB-UniRule"/>
</dbReference>
<evidence type="ECO:0000256" key="3">
    <source>
        <dbReference type="ARBA" id="ARBA00022664"/>
    </source>
</evidence>
<evidence type="ECO:0000256" key="9">
    <source>
        <dbReference type="RuleBase" id="RU365048"/>
    </source>
</evidence>
<proteinExistence type="inferred from homology"/>
<dbReference type="PANTHER" id="PTHR15588:SF9">
    <property type="entry name" value="U6 SNRNA-ASSOCIATED SM-LIKE PROTEIN LSM8"/>
    <property type="match status" value="1"/>
</dbReference>
<dbReference type="InterPro" id="IPR010920">
    <property type="entry name" value="LSM_dom_sf"/>
</dbReference>
<dbReference type="EMBL" id="HBFO01004607">
    <property type="protein sequence ID" value="CAD8812086.1"/>
    <property type="molecule type" value="Transcribed_RNA"/>
</dbReference>
<keyword evidence="8 9" id="KW-0687">Ribonucleoprotein</keyword>
<evidence type="ECO:0000256" key="7">
    <source>
        <dbReference type="ARBA" id="ARBA00023242"/>
    </source>
</evidence>
<evidence type="ECO:0000256" key="5">
    <source>
        <dbReference type="ARBA" id="ARBA00022884"/>
    </source>
</evidence>
<comment type="subunit">
    <text evidence="9">LSm subunits form a heteromer with a doughnut shape.</text>
</comment>
<keyword evidence="7 9" id="KW-0539">Nucleus</keyword>
<organism evidence="11">
    <name type="scientific">Ostreococcus mediterraneus</name>
    <dbReference type="NCBI Taxonomy" id="1486918"/>
    <lineage>
        <taxon>Eukaryota</taxon>
        <taxon>Viridiplantae</taxon>
        <taxon>Chlorophyta</taxon>
        <taxon>Mamiellophyceae</taxon>
        <taxon>Mamiellales</taxon>
        <taxon>Bathycoccaceae</taxon>
        <taxon>Ostreococcus</taxon>
    </lineage>
</organism>
<dbReference type="GO" id="GO:0005688">
    <property type="term" value="C:U6 snRNP"/>
    <property type="evidence" value="ECO:0007669"/>
    <property type="project" value="UniProtKB-UniRule"/>
</dbReference>
<comment type="subcellular location">
    <subcellularLocation>
        <location evidence="1 9">Nucleus</location>
    </subcellularLocation>
</comment>
<dbReference type="InterPro" id="IPR047575">
    <property type="entry name" value="Sm"/>
</dbReference>
<dbReference type="PROSITE" id="PS52002">
    <property type="entry name" value="SM"/>
    <property type="match status" value="1"/>
</dbReference>
<comment type="similarity">
    <text evidence="2 9">Belongs to the snRNP Sm proteins family.</text>
</comment>